<dbReference type="Proteomes" id="UP001178507">
    <property type="component" value="Unassembled WGS sequence"/>
</dbReference>
<proteinExistence type="predicted"/>
<accession>A0AA36N9J3</accession>
<protein>
    <submittedName>
        <fullName evidence="2">Uncharacterized protein</fullName>
    </submittedName>
</protein>
<feature type="compositionally biased region" description="Acidic residues" evidence="1">
    <location>
        <begin position="1"/>
        <end position="11"/>
    </location>
</feature>
<feature type="compositionally biased region" description="Polar residues" evidence="1">
    <location>
        <begin position="1436"/>
        <end position="1458"/>
    </location>
</feature>
<sequence>MASREDDEEAHEESREVSVFGRGTGRDRSYQQLCLLAAVGRAARARSRLKKANEQRAHALVEFTESINMVKAARAPRLKVVARGGLVVLKQGKGDRSRYVLTFQEMLRMAFAKRRCRNAAADAYAVSQRTVRRVLAVTAHCILETQMSQMKEFERYVLSHTPDFAAAVVMWDETSEKLSLNAVHGTARCQQASTWQVLVSRVHLTLGWINGVKLYREFVTPPVPLTSNSSDNVHAGLFCHPFTKCLLDAVRSILLAARKRAVVHEVDGHLANERLHFHRYALEKERRASSPSEAKPVLTDIMLCQNHQTNLVMTATVANVVPSADSGGKMLPNLYCTTLFLRMGGHFVRLLASLQYLIESESFFEWRPWSCEPQPAGHEYRAELAAYLIDNLRHGDRQMSASDPGPKTSAWRQSAENIKAAFNTVLNGPSWERHRLCHICIGRCCRDRKEAEGKVVWACVRVLMRKMPVVPLVSDWTKLMPNIDFFLSTDHQGLLSSLLAQASWAFKFPQKEPSMGEDGGDGDSGKVDWHALAGRRFRRCRQMMESTDERWRRSMLAVILEPLRHCHSTFLKHAHSAADDESWPLLFDELWPSKSKSVGAQQYLSTLLAGSGSRLRLIWQVLGHQSMEQWMCQRPEQAKEVRSLMLMVCMLTQRRYEATVNRWPWKLFALADPRRSDHEEMFKAFFSLPPCCLPAGFAREIREDASEETFLAELLHWRWFFVSTAMLLKLSVAHVERRHAVHKRNANPQMPWEMFSADSILSEATYVAGSLDRMRKERAQRQAGCQALSGNQRQSRCDALALTDIAPVANPVPSGSSPLASIGVAAVASPVPSGSAAPQRARLRAQNPFELFKWEWLQTQKKMGKQWNPASKEFYAAVRKDFGELSPEKLEALGQAASASKVRAACVRRQLKLQAAAAVPPVENLARAGGLQQIGDAPTPTPTLIHLVQPPPCVPNPSQLSNALSLPQLESGRPRPPYSKHMACFSLSAPLLQQAAGQAQHLEKQTYPLSRDILKQRMASKSYKLKADCEAFAAKAAHIASAGGLPAQVAYPAKCGALCRSSTSARVLGFHSRVVKLLLQLVTELSPDRSLSLAHRANLLIAAESFANTDDESPTSVDFFVVACAAGRQAHHPASVSLAELSHVSGPAFPPYVPRIHHAGPLILKHARLPFAQSVKKLRPPLDQADFGRLKYFSEDAFAGKLCSPGQLPGMECVAKIGLVPLTWKFASASGFDSYVITGLHQLETEYIAQCEEEQLPVADSSDADSSGASDFDMLADLHTSRVAKPARAAQPARPAAGRPAKRARLAPDTGGNDADALPILADAGNPLLELQHAAQGSEGPAHLLTADEAVDLEADSNISSAESVPGEEPAVKPPAGCADSAPSNATAAAASANNDDFDDLTCFLDVSNDDFDDLTCFQDDEPTNTNHLPMGDVQASASSGAQPKPLPSNQPNQSACGSASRIYDRGAWVFWSHCGRDVGRLHVLGGSSLKATCRLHKGCVCAVSLASAGSKREQDLEDLHGAVPNLGTIEQDLLAWLEQGLDMDTEAHARSARQLKAAKHLMRVRQK</sequence>
<keyword evidence="3" id="KW-1185">Reference proteome</keyword>
<feature type="region of interest" description="Disordered" evidence="1">
    <location>
        <begin position="1283"/>
        <end position="1319"/>
    </location>
</feature>
<reference evidence="2" key="1">
    <citation type="submission" date="2023-08" db="EMBL/GenBank/DDBJ databases">
        <authorList>
            <person name="Chen Y."/>
            <person name="Shah S."/>
            <person name="Dougan E. K."/>
            <person name="Thang M."/>
            <person name="Chan C."/>
        </authorList>
    </citation>
    <scope>NUCLEOTIDE SEQUENCE</scope>
</reference>
<dbReference type="EMBL" id="CAUJNA010003135">
    <property type="protein sequence ID" value="CAJ1395376.1"/>
    <property type="molecule type" value="Genomic_DNA"/>
</dbReference>
<feature type="region of interest" description="Disordered" evidence="1">
    <location>
        <begin position="1"/>
        <end position="20"/>
    </location>
</feature>
<gene>
    <name evidence="2" type="ORF">EVOR1521_LOCUS19817</name>
</gene>
<name>A0AA36N9J3_9DINO</name>
<evidence type="ECO:0000256" key="1">
    <source>
        <dbReference type="SAM" id="MobiDB-lite"/>
    </source>
</evidence>
<comment type="caution">
    <text evidence="2">The sequence shown here is derived from an EMBL/GenBank/DDBJ whole genome shotgun (WGS) entry which is preliminary data.</text>
</comment>
<organism evidence="2 3">
    <name type="scientific">Effrenium voratum</name>
    <dbReference type="NCBI Taxonomy" id="2562239"/>
    <lineage>
        <taxon>Eukaryota</taxon>
        <taxon>Sar</taxon>
        <taxon>Alveolata</taxon>
        <taxon>Dinophyceae</taxon>
        <taxon>Suessiales</taxon>
        <taxon>Symbiodiniaceae</taxon>
        <taxon>Effrenium</taxon>
    </lineage>
</organism>
<evidence type="ECO:0000313" key="3">
    <source>
        <dbReference type="Proteomes" id="UP001178507"/>
    </source>
</evidence>
<evidence type="ECO:0000313" key="2">
    <source>
        <dbReference type="EMBL" id="CAJ1395376.1"/>
    </source>
</evidence>
<feature type="region of interest" description="Disordered" evidence="1">
    <location>
        <begin position="1419"/>
        <end position="1458"/>
    </location>
</feature>
<feature type="region of interest" description="Disordered" evidence="1">
    <location>
        <begin position="1359"/>
        <end position="1384"/>
    </location>
</feature>
<feature type="compositionally biased region" description="Low complexity" evidence="1">
    <location>
        <begin position="1284"/>
        <end position="1299"/>
    </location>
</feature>